<organism evidence="8 9">
    <name type="scientific">Seminavis robusta</name>
    <dbReference type="NCBI Taxonomy" id="568900"/>
    <lineage>
        <taxon>Eukaryota</taxon>
        <taxon>Sar</taxon>
        <taxon>Stramenopiles</taxon>
        <taxon>Ochrophyta</taxon>
        <taxon>Bacillariophyta</taxon>
        <taxon>Bacillariophyceae</taxon>
        <taxon>Bacillariophycidae</taxon>
        <taxon>Naviculales</taxon>
        <taxon>Naviculaceae</taxon>
        <taxon>Seminavis</taxon>
    </lineage>
</organism>
<dbReference type="AlphaFoldDB" id="A0A9N8EXJ5"/>
<proteinExistence type="inferred from homology"/>
<dbReference type="EMBL" id="CAICTM010002356">
    <property type="protein sequence ID" value="CAB9528932.1"/>
    <property type="molecule type" value="Genomic_DNA"/>
</dbReference>
<keyword evidence="3" id="KW-0732">Signal</keyword>
<dbReference type="PANTHER" id="PTHR30085">
    <property type="entry name" value="AMINO ACID ABC TRANSPORTER PERMEASE"/>
    <property type="match status" value="1"/>
</dbReference>
<name>A0A9N8EXJ5_9STRA</name>
<comment type="caution">
    <text evidence="8">The sequence shown here is derived from an EMBL/GenBank/DDBJ whole genome shotgun (WGS) entry which is preliminary data.</text>
</comment>
<keyword evidence="6" id="KW-0472">Membrane</keyword>
<evidence type="ECO:0000256" key="1">
    <source>
        <dbReference type="ARBA" id="ARBA00010333"/>
    </source>
</evidence>
<evidence type="ECO:0000256" key="3">
    <source>
        <dbReference type="ARBA" id="ARBA00022729"/>
    </source>
</evidence>
<keyword evidence="4" id="KW-0175">Coiled coil</keyword>
<dbReference type="Proteomes" id="UP001153069">
    <property type="component" value="Unassembled WGS sequence"/>
</dbReference>
<evidence type="ECO:0000259" key="7">
    <source>
        <dbReference type="SMART" id="SM00062"/>
    </source>
</evidence>
<evidence type="ECO:0000313" key="9">
    <source>
        <dbReference type="Proteomes" id="UP001153069"/>
    </source>
</evidence>
<feature type="transmembrane region" description="Helical" evidence="6">
    <location>
        <begin position="262"/>
        <end position="281"/>
    </location>
</feature>
<dbReference type="SUPFAM" id="SSF53850">
    <property type="entry name" value="Periplasmic binding protein-like II"/>
    <property type="match status" value="2"/>
</dbReference>
<feature type="domain" description="Solute-binding protein family 3/N-terminal" evidence="7">
    <location>
        <begin position="310"/>
        <end position="540"/>
    </location>
</feature>
<keyword evidence="2" id="KW-0813">Transport</keyword>
<evidence type="ECO:0000256" key="4">
    <source>
        <dbReference type="SAM" id="Coils"/>
    </source>
</evidence>
<dbReference type="SMART" id="SM00062">
    <property type="entry name" value="PBPb"/>
    <property type="match status" value="1"/>
</dbReference>
<keyword evidence="9" id="KW-1185">Reference proteome</keyword>
<keyword evidence="6" id="KW-0812">Transmembrane</keyword>
<evidence type="ECO:0000313" key="8">
    <source>
        <dbReference type="EMBL" id="CAB9528932.1"/>
    </source>
</evidence>
<evidence type="ECO:0000256" key="5">
    <source>
        <dbReference type="SAM" id="MobiDB-lite"/>
    </source>
</evidence>
<dbReference type="InterPro" id="IPR051455">
    <property type="entry name" value="Bact_solute-bind_prot3"/>
</dbReference>
<dbReference type="GO" id="GO:0006865">
    <property type="term" value="P:amino acid transport"/>
    <property type="evidence" value="ECO:0007669"/>
    <property type="project" value="TreeGrafter"/>
</dbReference>
<dbReference type="OrthoDB" id="10056896at2759"/>
<keyword evidence="6" id="KW-1133">Transmembrane helix</keyword>
<comment type="similarity">
    <text evidence="1">Belongs to the bacterial solute-binding protein 3 family.</text>
</comment>
<dbReference type="PANTHER" id="PTHR30085:SF6">
    <property type="entry name" value="ABC TRANSPORTER GLUTAMINE-BINDING PROTEIN GLNH"/>
    <property type="match status" value="1"/>
</dbReference>
<dbReference type="Gene3D" id="3.40.190.10">
    <property type="entry name" value="Periplasmic binding protein-like II"/>
    <property type="match status" value="3"/>
</dbReference>
<protein>
    <submittedName>
        <fullName evidence="8">Amino-acid ABC transporter-binding protein YhdW</fullName>
    </submittedName>
</protein>
<evidence type="ECO:0000256" key="2">
    <source>
        <dbReference type="ARBA" id="ARBA00022448"/>
    </source>
</evidence>
<accession>A0A9N8EXJ5</accession>
<dbReference type="InterPro" id="IPR001638">
    <property type="entry name" value="Solute-binding_3/MltF_N"/>
</dbReference>
<feature type="compositionally biased region" description="Polar residues" evidence="5">
    <location>
        <begin position="28"/>
        <end position="44"/>
    </location>
</feature>
<feature type="coiled-coil region" evidence="4">
    <location>
        <begin position="196"/>
        <end position="223"/>
    </location>
</feature>
<sequence length="831" mass="91076">MDPKLEAEKQQLQALPMTAGSEKDALDATNTNDYTPEMDSSATTRDTRPVAKGGMSWLSDASATKRRLENVTEDACIRLSQDMQLSTLKPVATSKTDPDTEASMEMPARMAKEDFIGEQTDTGISPLPSEDLSNRLRWSGNSNPGAFAIDGIGGECATVLTTDDTVAAGNHDELEEASPSPSPDPIGETLVIAELAVDRDDELEAKEKENQELRAELQRLAAGVPVAQGVVDLEMGDTIPAKEQEANEYNGSSGWGGKMLKLVGFVLVVALVSAVLAAIAASKTNKDREAGGRSILGLQPVLETIRKNGVVRCRAETFEVKQGFGFTIDLCHALAAAIFDDASKVTFPIIQFRQQFAAIANGTVDVSTTLNTNNMERDVYHMESGHGFTFSDPFYFSQMTFGGIPEYVDCVDREDSFEGICRDLQICVIAHTTGQDTLDKFMPGSAQLLVENGVAVVENFANGNCNVMTGVYVEINEKRIRENGYTGEYKFSERGSWSSEPLAMITRQSDAEWSDFVNLILRSLIAADALNITQETARMFPKSNRFGEDYRDMFIRAIGAVGNYGEIYARHYEEKVPRSGMNRISVNGDPELGGVLYANPFGDLLIDESLQQHVLPGPIENGTMEAVRERGHLRCGLASERKGFAEYNETSGLWSGLDIEFCKAIAASMFAGRVDGVVQYWNSKNDTTAQLKALSDGHVDVLVGGYVRLSWLEANQKLTFSPAYFFESDGAGRTMMTSKQDPQWSDLVRWVHQGTIYAESSGIARGNAAEMPPVELFGSQYRQLFRDMIRATGNYKEMYMGTLEQHIPRQGRNLLSTGNDPGLIVNSFDEA</sequence>
<reference evidence="8" key="1">
    <citation type="submission" date="2020-06" db="EMBL/GenBank/DDBJ databases">
        <authorList>
            <consortium name="Plant Systems Biology data submission"/>
        </authorList>
    </citation>
    <scope>NUCLEOTIDE SEQUENCE</scope>
    <source>
        <strain evidence="8">D6</strain>
    </source>
</reference>
<evidence type="ECO:0000256" key="6">
    <source>
        <dbReference type="SAM" id="Phobius"/>
    </source>
</evidence>
<feature type="region of interest" description="Disordered" evidence="5">
    <location>
        <begin position="1"/>
        <end position="65"/>
    </location>
</feature>
<gene>
    <name evidence="8" type="ORF">SEMRO_2358_G324660.1</name>
</gene>